<evidence type="ECO:0000256" key="11">
    <source>
        <dbReference type="ARBA" id="ARBA00023225"/>
    </source>
</evidence>
<dbReference type="SUPFAM" id="SSF52540">
    <property type="entry name" value="P-loop containing nucleoside triphosphate hydrolases"/>
    <property type="match status" value="1"/>
</dbReference>
<dbReference type="FunFam" id="3.40.50.300:FF:000695">
    <property type="entry name" value="Flagellar biosynthesis regulator FlhF"/>
    <property type="match status" value="1"/>
</dbReference>
<evidence type="ECO:0000256" key="13">
    <source>
        <dbReference type="NCBIfam" id="TIGR03499"/>
    </source>
</evidence>
<dbReference type="GO" id="GO:0006614">
    <property type="term" value="P:SRP-dependent cotranslational protein targeting to membrane"/>
    <property type="evidence" value="ECO:0007669"/>
    <property type="project" value="UniProtKB-UniRule"/>
</dbReference>
<comment type="subcellular location">
    <subcellularLocation>
        <location evidence="1">Cell membrane</location>
        <topology evidence="1">Peripheral membrane protein</topology>
        <orientation evidence="1">Cytoplasmic side</orientation>
    </subcellularLocation>
</comment>
<keyword evidence="7" id="KW-1005">Bacterial flagellum biogenesis</keyword>
<dbReference type="Gene3D" id="1.20.120.1380">
    <property type="entry name" value="Flagellar FlhF biosynthesis protein, N domain"/>
    <property type="match status" value="1"/>
</dbReference>
<keyword evidence="4" id="KW-0813">Transport</keyword>
<comment type="similarity">
    <text evidence="2">Belongs to the GTP-binding SRP family.</text>
</comment>
<sequence length="364" mass="41902">MKVKKYIASTMPEAMGRIRQEMGDEAVILKSREIAKGGFLGLFTKKYIEVIAAVDQSEQNVIRNPKPFETESEERSLLSEMKQLKEEIKQLSRPKEKQHALFDEINELLMSQEIRKPLIQQINNDLKERYEKQQLKSIPFETQKEWAMEWLTKMLNEKEIAGFQYEKRLLNIVGPTGVGKTTTIAKIAAKAVLKDNKKVAFITTDTYRIAAIEQLKTYATLLNVPVEVVYNEDDFAEAAKKFSSYDLVLVDTAGRNFREHKFVKQLDKTIDFNQDMETYLVLSLTSKYEDMKAIVHQFNQLPIEKIIFTKKDETSSFGAMLNVLYEFPLGIAYITDGQNVPEDIIVPSIDYILHCIFGGQEDEN</sequence>
<keyword evidence="5" id="KW-1003">Cell membrane</keyword>
<evidence type="ECO:0000256" key="9">
    <source>
        <dbReference type="ARBA" id="ARBA00023134"/>
    </source>
</evidence>
<dbReference type="SMART" id="SM00382">
    <property type="entry name" value="AAA"/>
    <property type="match status" value="1"/>
</dbReference>
<dbReference type="GO" id="GO:0005525">
    <property type="term" value="F:GTP binding"/>
    <property type="evidence" value="ECO:0007669"/>
    <property type="project" value="UniProtKB-UniRule"/>
</dbReference>
<evidence type="ECO:0000259" key="15">
    <source>
        <dbReference type="SMART" id="SM00962"/>
    </source>
</evidence>
<dbReference type="OrthoDB" id="9778554at2"/>
<evidence type="ECO:0000256" key="1">
    <source>
        <dbReference type="ARBA" id="ARBA00004413"/>
    </source>
</evidence>
<dbReference type="NCBIfam" id="TIGR03499">
    <property type="entry name" value="FlhF"/>
    <property type="match status" value="1"/>
</dbReference>
<dbReference type="InterPro" id="IPR027417">
    <property type="entry name" value="P-loop_NTPase"/>
</dbReference>
<keyword evidence="17" id="KW-1185">Reference proteome</keyword>
<proteinExistence type="inferred from homology"/>
<dbReference type="Proteomes" id="UP000245998">
    <property type="component" value="Unassembled WGS sequence"/>
</dbReference>
<feature type="domain" description="SRP54-type proteins GTP-binding" evidence="15">
    <location>
        <begin position="167"/>
        <end position="358"/>
    </location>
</feature>
<dbReference type="InterPro" id="IPR003593">
    <property type="entry name" value="AAA+_ATPase"/>
</dbReference>
<gene>
    <name evidence="16" type="primary">flhF</name>
    <name evidence="16" type="ORF">DCC39_01115</name>
</gene>
<keyword evidence="16" id="KW-0966">Cell projection</keyword>
<dbReference type="InterPro" id="IPR020006">
    <property type="entry name" value="FlhF"/>
</dbReference>
<keyword evidence="10" id="KW-0472">Membrane</keyword>
<keyword evidence="6" id="KW-0547">Nucleotide-binding</keyword>
<protein>
    <recommendedName>
        <fullName evidence="3 13">Flagellar biosynthesis protein FlhF</fullName>
    </recommendedName>
</protein>
<evidence type="ECO:0000259" key="14">
    <source>
        <dbReference type="SMART" id="SM00382"/>
    </source>
</evidence>
<evidence type="ECO:0000256" key="8">
    <source>
        <dbReference type="ARBA" id="ARBA00022927"/>
    </source>
</evidence>
<keyword evidence="9" id="KW-0342">GTP-binding</keyword>
<comment type="function">
    <text evidence="12">Necessary for flagellar biosynthesis. May be involved in translocation of the flagellum.</text>
</comment>
<dbReference type="InterPro" id="IPR000897">
    <property type="entry name" value="SRP54_GTPase_dom"/>
</dbReference>
<name>A0A2U1K7K7_9BACI</name>
<dbReference type="EMBL" id="QCZG01000001">
    <property type="protein sequence ID" value="PWA13521.1"/>
    <property type="molecule type" value="Genomic_DNA"/>
</dbReference>
<dbReference type="SMART" id="SM00962">
    <property type="entry name" value="SRP54"/>
    <property type="match status" value="1"/>
</dbReference>
<reference evidence="16 17" key="1">
    <citation type="submission" date="2018-04" db="EMBL/GenBank/DDBJ databases">
        <title>Camelliibacillus theae gen. nov., sp. nov., isolated from Pu'er tea.</title>
        <authorList>
            <person name="Niu L."/>
        </authorList>
    </citation>
    <scope>NUCLEOTIDE SEQUENCE [LARGE SCALE GENOMIC DNA]</scope>
    <source>
        <strain evidence="16 17">T8</strain>
    </source>
</reference>
<keyword evidence="16" id="KW-0282">Flagellum</keyword>
<evidence type="ECO:0000256" key="2">
    <source>
        <dbReference type="ARBA" id="ARBA00008531"/>
    </source>
</evidence>
<dbReference type="GO" id="GO:0015031">
    <property type="term" value="P:protein transport"/>
    <property type="evidence" value="ECO:0007669"/>
    <property type="project" value="UniProtKB-KW"/>
</dbReference>
<evidence type="ECO:0000256" key="7">
    <source>
        <dbReference type="ARBA" id="ARBA00022795"/>
    </source>
</evidence>
<dbReference type="CDD" id="cd17873">
    <property type="entry name" value="FlhF"/>
    <property type="match status" value="1"/>
</dbReference>
<accession>A0A2U1K7K7</accession>
<evidence type="ECO:0000256" key="5">
    <source>
        <dbReference type="ARBA" id="ARBA00022475"/>
    </source>
</evidence>
<evidence type="ECO:0000256" key="10">
    <source>
        <dbReference type="ARBA" id="ARBA00023136"/>
    </source>
</evidence>
<dbReference type="GO" id="GO:0005886">
    <property type="term" value="C:plasma membrane"/>
    <property type="evidence" value="ECO:0007669"/>
    <property type="project" value="UniProtKB-SubCell"/>
</dbReference>
<dbReference type="RefSeq" id="WP_116553025.1">
    <property type="nucleotide sequence ID" value="NZ_QCZG01000001.1"/>
</dbReference>
<dbReference type="PANTHER" id="PTHR43134:SF3">
    <property type="entry name" value="FLAGELLAR BIOSYNTHESIS PROTEIN FLHF"/>
    <property type="match status" value="1"/>
</dbReference>
<evidence type="ECO:0000256" key="12">
    <source>
        <dbReference type="ARBA" id="ARBA00025337"/>
    </source>
</evidence>
<dbReference type="PANTHER" id="PTHR43134">
    <property type="entry name" value="SIGNAL RECOGNITION PARTICLE RECEPTOR SUBUNIT ALPHA"/>
    <property type="match status" value="1"/>
</dbReference>
<dbReference type="GO" id="GO:0003924">
    <property type="term" value="F:GTPase activity"/>
    <property type="evidence" value="ECO:0007669"/>
    <property type="project" value="UniProtKB-UniRule"/>
</dbReference>
<evidence type="ECO:0000313" key="16">
    <source>
        <dbReference type="EMBL" id="PWA13521.1"/>
    </source>
</evidence>
<dbReference type="GO" id="GO:0044781">
    <property type="term" value="P:bacterial-type flagellum organization"/>
    <property type="evidence" value="ECO:0007669"/>
    <property type="project" value="UniProtKB-UniRule"/>
</dbReference>
<dbReference type="Gene3D" id="3.40.50.300">
    <property type="entry name" value="P-loop containing nucleotide triphosphate hydrolases"/>
    <property type="match status" value="1"/>
</dbReference>
<dbReference type="InterPro" id="IPR047040">
    <property type="entry name" value="FlhF__GTPase_dom"/>
</dbReference>
<dbReference type="GO" id="GO:0005047">
    <property type="term" value="F:signal recognition particle binding"/>
    <property type="evidence" value="ECO:0007669"/>
    <property type="project" value="TreeGrafter"/>
</dbReference>
<keyword evidence="16" id="KW-0969">Cilium</keyword>
<evidence type="ECO:0000313" key="17">
    <source>
        <dbReference type="Proteomes" id="UP000245998"/>
    </source>
</evidence>
<keyword evidence="11" id="KW-1006">Bacterial flagellum protein export</keyword>
<dbReference type="AlphaFoldDB" id="A0A2U1K7K7"/>
<comment type="caution">
    <text evidence="16">The sequence shown here is derived from an EMBL/GenBank/DDBJ whole genome shotgun (WGS) entry which is preliminary data.</text>
</comment>
<keyword evidence="8" id="KW-0653">Protein transport</keyword>
<evidence type="ECO:0000256" key="6">
    <source>
        <dbReference type="ARBA" id="ARBA00022741"/>
    </source>
</evidence>
<evidence type="ECO:0000256" key="3">
    <source>
        <dbReference type="ARBA" id="ARBA00014919"/>
    </source>
</evidence>
<feature type="domain" description="AAA+ ATPase" evidence="14">
    <location>
        <begin position="166"/>
        <end position="335"/>
    </location>
</feature>
<organism evidence="16 17">
    <name type="scientific">Pueribacillus theae</name>
    <dbReference type="NCBI Taxonomy" id="2171751"/>
    <lineage>
        <taxon>Bacteria</taxon>
        <taxon>Bacillati</taxon>
        <taxon>Bacillota</taxon>
        <taxon>Bacilli</taxon>
        <taxon>Bacillales</taxon>
        <taxon>Bacillaceae</taxon>
        <taxon>Pueribacillus</taxon>
    </lineage>
</organism>
<evidence type="ECO:0000256" key="4">
    <source>
        <dbReference type="ARBA" id="ARBA00022448"/>
    </source>
</evidence>
<dbReference type="Pfam" id="PF00448">
    <property type="entry name" value="SRP54"/>
    <property type="match status" value="1"/>
</dbReference>